<dbReference type="Pfam" id="PF00106">
    <property type="entry name" value="adh_short"/>
    <property type="match status" value="1"/>
</dbReference>
<dbReference type="GeneID" id="26303847"/>
<evidence type="ECO:0000313" key="4">
    <source>
        <dbReference type="Proteomes" id="UP000053758"/>
    </source>
</evidence>
<dbReference type="GO" id="GO:0016616">
    <property type="term" value="F:oxidoreductase activity, acting on the CH-OH group of donors, NAD or NADP as acceptor"/>
    <property type="evidence" value="ECO:0007669"/>
    <property type="project" value="UniProtKB-ARBA"/>
</dbReference>
<protein>
    <submittedName>
        <fullName evidence="3">Short-chain dehydrogenase/reductase-like protein</fullName>
    </submittedName>
</protein>
<dbReference type="AlphaFoldDB" id="A0A081CDL1"/>
<dbReference type="Gene3D" id="3.40.50.720">
    <property type="entry name" value="NAD(P)-binding Rossmann-like Domain"/>
    <property type="match status" value="1"/>
</dbReference>
<comment type="similarity">
    <text evidence="1">Belongs to the short-chain dehydrogenases/reductases (SDR) family.</text>
</comment>
<name>A0A081CDL1_PSEA2</name>
<dbReference type="PANTHER" id="PTHR43008">
    <property type="entry name" value="BENZIL REDUCTASE"/>
    <property type="match status" value="1"/>
</dbReference>
<dbReference type="EMBL" id="DF830073">
    <property type="protein sequence ID" value="GAK64757.1"/>
    <property type="molecule type" value="Genomic_DNA"/>
</dbReference>
<reference evidence="3" key="1">
    <citation type="submission" date="2014-07" db="EMBL/GenBank/DDBJ databases">
        <title>Draft genome sequence of the yeast Pseudozyma antarctica JCM 10317 known as a producer of lipase B which used in a wide range of industrial applications.</title>
        <authorList>
            <person name="Morita T."/>
            <person name="Saika A."/>
            <person name="Koike H."/>
        </authorList>
    </citation>
    <scope>NUCLEOTIDE SEQUENCE</scope>
    <source>
        <strain evidence="3">JCM 10317</strain>
    </source>
</reference>
<keyword evidence="4" id="KW-1185">Reference proteome</keyword>
<dbReference type="InterPro" id="IPR036291">
    <property type="entry name" value="NAD(P)-bd_dom_sf"/>
</dbReference>
<sequence length="445" mass="49503">MSNSNAPARAPLNDALKRSMNHRVKPNTFTVDGIVNGLFRPLFHSPTLSTIATILSLVKILGGASNLKFTRDRTDLSRREKLSSLTADFAAGWGESSNRLARWYLIIRLLKAINAIGNRFVINREPRRHIRWHDHVVVITGGARGIGGHVCKLLRQKGATVVVLDLPEKSEHGLESLYVQTDVTDIQSLINARKVVEDKVGYATMVVIGAGIARHSFLLDTEEQFPYEMAKQVSDVNFHGIMATLKTFGEHMLPDGGVKDRPFKQAKNGWGGHILIIASGAAYIEYVHHPPRSPDETRTDLFRSQLLHRLPANAAYNASKAAAVSLHASLSSELHAYHKVDNVRSSVICPLKIESKMTEGRMLDTHDQFLLPTLTIPEAATKIVDILGGDKSRVVYIPRAMYVLSMTKVLPLWSVRLVGKLTGSMDTFLTYAKEFRNNEDNLYQK</sequence>
<dbReference type="Proteomes" id="UP000053758">
    <property type="component" value="Unassembled WGS sequence"/>
</dbReference>
<accession>A0A081CDL1</accession>
<dbReference type="PRINTS" id="PR00081">
    <property type="entry name" value="GDHRDH"/>
</dbReference>
<dbReference type="HOGENOM" id="CLU_049069_0_0_1"/>
<organism evidence="3">
    <name type="scientific">Pseudozyma antarctica</name>
    <name type="common">Yeast</name>
    <name type="synonym">Candida antarctica</name>
    <dbReference type="NCBI Taxonomy" id="84753"/>
    <lineage>
        <taxon>Eukaryota</taxon>
        <taxon>Fungi</taxon>
        <taxon>Dikarya</taxon>
        <taxon>Basidiomycota</taxon>
        <taxon>Ustilaginomycotina</taxon>
        <taxon>Ustilaginomycetes</taxon>
        <taxon>Ustilaginales</taxon>
        <taxon>Ustilaginaceae</taxon>
        <taxon>Moesziomyces</taxon>
    </lineage>
</organism>
<proteinExistence type="inferred from homology"/>
<evidence type="ECO:0000313" key="3">
    <source>
        <dbReference type="EMBL" id="GAK64757.1"/>
    </source>
</evidence>
<dbReference type="GO" id="GO:0050664">
    <property type="term" value="F:oxidoreductase activity, acting on NAD(P)H, oxygen as acceptor"/>
    <property type="evidence" value="ECO:0007669"/>
    <property type="project" value="TreeGrafter"/>
</dbReference>
<dbReference type="SUPFAM" id="SSF51735">
    <property type="entry name" value="NAD(P)-binding Rossmann-fold domains"/>
    <property type="match status" value="1"/>
</dbReference>
<gene>
    <name evidence="3" type="ORF">PAN0_006d2972</name>
</gene>
<evidence type="ECO:0000256" key="1">
    <source>
        <dbReference type="ARBA" id="ARBA00006484"/>
    </source>
</evidence>
<dbReference type="InterPro" id="IPR002347">
    <property type="entry name" value="SDR_fam"/>
</dbReference>
<keyword evidence="2" id="KW-0560">Oxidoreductase</keyword>
<dbReference type="RefSeq" id="XP_014657100.1">
    <property type="nucleotide sequence ID" value="XM_014801614.1"/>
</dbReference>
<evidence type="ECO:0000256" key="2">
    <source>
        <dbReference type="ARBA" id="ARBA00023002"/>
    </source>
</evidence>
<dbReference type="PANTHER" id="PTHR43008:SF4">
    <property type="entry name" value="CHAIN DEHYDROGENASE, PUTATIVE (AFU_ORTHOLOGUE AFUA_4G08710)-RELATED"/>
    <property type="match status" value="1"/>
</dbReference>